<accession>D5HKW5</accession>
<dbReference type="InterPro" id="IPR001750">
    <property type="entry name" value="ND/Mrp_TM"/>
</dbReference>
<dbReference type="EC" id="7.1.1.2" evidence="4"/>
<keyword evidence="16 19" id="KW-0472">Membrane</keyword>
<feature type="transmembrane region" description="Helical" evidence="19">
    <location>
        <begin position="7"/>
        <end position="32"/>
    </location>
</feature>
<feature type="transmembrane region" description="Helical" evidence="19">
    <location>
        <begin position="52"/>
        <end position="72"/>
    </location>
</feature>
<feature type="transmembrane region" description="Helical" evidence="19">
    <location>
        <begin position="259"/>
        <end position="281"/>
    </location>
</feature>
<keyword evidence="11" id="KW-0249">Electron transport</keyword>
<evidence type="ECO:0000256" key="9">
    <source>
        <dbReference type="ARBA" id="ARBA00022792"/>
    </source>
</evidence>
<evidence type="ECO:0000256" key="12">
    <source>
        <dbReference type="ARBA" id="ARBA00022989"/>
    </source>
</evidence>
<feature type="transmembrane region" description="Helical" evidence="19">
    <location>
        <begin position="84"/>
        <end position="102"/>
    </location>
</feature>
<evidence type="ECO:0000259" key="20">
    <source>
        <dbReference type="Pfam" id="PF00361"/>
    </source>
</evidence>
<gene>
    <name evidence="21" type="primary">ND2</name>
</gene>
<feature type="domain" description="NADH:quinone oxidoreductase/Mrp antiporter transmembrane" evidence="20">
    <location>
        <begin position="20"/>
        <end position="267"/>
    </location>
</feature>
<evidence type="ECO:0000256" key="8">
    <source>
        <dbReference type="ARBA" id="ARBA00022692"/>
    </source>
</evidence>
<evidence type="ECO:0000256" key="2">
    <source>
        <dbReference type="ARBA" id="ARBA00004448"/>
    </source>
</evidence>
<keyword evidence="15 21" id="KW-0496">Mitochondrion</keyword>
<evidence type="ECO:0000256" key="11">
    <source>
        <dbReference type="ARBA" id="ARBA00022982"/>
    </source>
</evidence>
<evidence type="ECO:0000313" key="21">
    <source>
        <dbReference type="EMBL" id="ACS15272.1"/>
    </source>
</evidence>
<comment type="catalytic activity">
    <reaction evidence="18">
        <text>a ubiquinone + NADH + 5 H(+)(in) = a ubiquinol + NAD(+) + 4 H(+)(out)</text>
        <dbReference type="Rhea" id="RHEA:29091"/>
        <dbReference type="Rhea" id="RHEA-COMP:9565"/>
        <dbReference type="Rhea" id="RHEA-COMP:9566"/>
        <dbReference type="ChEBI" id="CHEBI:15378"/>
        <dbReference type="ChEBI" id="CHEBI:16389"/>
        <dbReference type="ChEBI" id="CHEBI:17976"/>
        <dbReference type="ChEBI" id="CHEBI:57540"/>
        <dbReference type="ChEBI" id="CHEBI:57945"/>
        <dbReference type="EC" id="7.1.1.2"/>
    </reaction>
</comment>
<feature type="transmembrane region" description="Helical" evidence="19">
    <location>
        <begin position="228"/>
        <end position="247"/>
    </location>
</feature>
<evidence type="ECO:0000256" key="6">
    <source>
        <dbReference type="ARBA" id="ARBA00022448"/>
    </source>
</evidence>
<organism evidence="21">
    <name type="scientific">Phytoseiulus persimilis</name>
    <name type="common">Red spider mite</name>
    <dbReference type="NCBI Taxonomy" id="44414"/>
    <lineage>
        <taxon>Eukaryota</taxon>
        <taxon>Metazoa</taxon>
        <taxon>Ecdysozoa</taxon>
        <taxon>Arthropoda</taxon>
        <taxon>Chelicerata</taxon>
        <taxon>Arachnida</taxon>
        <taxon>Acari</taxon>
        <taxon>Parasitiformes</taxon>
        <taxon>Mesostigmata</taxon>
        <taxon>Gamasina</taxon>
        <taxon>Phytoseioidea</taxon>
        <taxon>Phytoseiidae</taxon>
        <taxon>Amblyseiinae</taxon>
        <taxon>Phytoseiulus</taxon>
    </lineage>
</organism>
<keyword evidence="10" id="KW-1278">Translocase</keyword>
<keyword evidence="9" id="KW-0999">Mitochondrion inner membrane</keyword>
<evidence type="ECO:0000256" key="10">
    <source>
        <dbReference type="ARBA" id="ARBA00022967"/>
    </source>
</evidence>
<feature type="transmembrane region" description="Helical" evidence="19">
    <location>
        <begin position="187"/>
        <end position="207"/>
    </location>
</feature>
<feature type="transmembrane region" description="Helical" evidence="19">
    <location>
        <begin position="301"/>
        <end position="319"/>
    </location>
</feature>
<name>D5HKW5_PHYPM</name>
<evidence type="ECO:0000256" key="19">
    <source>
        <dbReference type="SAM" id="Phobius"/>
    </source>
</evidence>
<dbReference type="GO" id="GO:0005743">
    <property type="term" value="C:mitochondrial inner membrane"/>
    <property type="evidence" value="ECO:0007669"/>
    <property type="project" value="UniProtKB-SubCell"/>
</dbReference>
<dbReference type="GO" id="GO:0008137">
    <property type="term" value="F:NADH dehydrogenase (ubiquinone) activity"/>
    <property type="evidence" value="ECO:0007669"/>
    <property type="project" value="UniProtKB-EC"/>
</dbReference>
<dbReference type="AlphaFoldDB" id="D5HKW5"/>
<evidence type="ECO:0000256" key="1">
    <source>
        <dbReference type="ARBA" id="ARBA00003257"/>
    </source>
</evidence>
<sequence>MYKYIIICLYFMSLMFCISSNNMFIIWIFIEFNLMFYIPLYNKMNFSLSNSMMKYFIIQSISSSMFLFFLLMNNNNINLFNLPLNMMLLISMWIKMGFFPFSSWYFQMSENLEWFMWFMLNTLQKMIPLWVISMNMIQIKYLMFMLWINSIFSMIEIWNQISIRWIINSSSLNHFSWMILNMTSKTNYWETYFFIYFMISLMLYMILMNNNWNSMLSMFNNKNSYLNILFSLNMMNMMGLPPFLGFFPKLMIIQTSNSIFMILMLTLNNIIISIIYLTLFLPLVSKTMKINIINTQPNIKINISMMNLSLVFLMMFIYIL</sequence>
<dbReference type="PANTHER" id="PTHR46552">
    <property type="entry name" value="NADH-UBIQUINONE OXIDOREDUCTASE CHAIN 2"/>
    <property type="match status" value="1"/>
</dbReference>
<dbReference type="InterPro" id="IPR050175">
    <property type="entry name" value="Complex_I_Subunit_2"/>
</dbReference>
<dbReference type="EMBL" id="GQ222414">
    <property type="protein sequence ID" value="ACS15272.1"/>
    <property type="molecule type" value="Genomic_DNA"/>
</dbReference>
<dbReference type="PANTHER" id="PTHR46552:SF1">
    <property type="entry name" value="NADH-UBIQUINONE OXIDOREDUCTASE CHAIN 2"/>
    <property type="match status" value="1"/>
</dbReference>
<evidence type="ECO:0000256" key="4">
    <source>
        <dbReference type="ARBA" id="ARBA00012944"/>
    </source>
</evidence>
<proteinExistence type="inferred from homology"/>
<evidence type="ECO:0000256" key="16">
    <source>
        <dbReference type="ARBA" id="ARBA00023136"/>
    </source>
</evidence>
<keyword evidence="8 19" id="KW-0812">Transmembrane</keyword>
<keyword evidence="12 19" id="KW-1133">Transmembrane helix</keyword>
<keyword evidence="7" id="KW-0679">Respiratory chain</keyword>
<protein>
    <recommendedName>
        <fullName evidence="5">NADH-ubiquinone oxidoreductase chain 2</fullName>
        <ecNumber evidence="4">7.1.1.2</ecNumber>
    </recommendedName>
    <alternativeName>
        <fullName evidence="17">NADH dehydrogenase subunit 2</fullName>
    </alternativeName>
</protein>
<comment type="function">
    <text evidence="1">Core subunit of the mitochondrial membrane respiratory chain NADH dehydrogenase (Complex I) that is believed to belong to the minimal assembly required for catalysis. Complex I functions in the transfer of electrons from NADH to the respiratory chain. The immediate electron acceptor for the enzyme is believed to be ubiquinone.</text>
</comment>
<comment type="subcellular location">
    <subcellularLocation>
        <location evidence="2">Mitochondrion inner membrane</location>
        <topology evidence="2">Multi-pass membrane protein</topology>
    </subcellularLocation>
</comment>
<keyword evidence="14" id="KW-0830">Ubiquinone</keyword>
<evidence type="ECO:0000256" key="15">
    <source>
        <dbReference type="ARBA" id="ARBA00023128"/>
    </source>
</evidence>
<evidence type="ECO:0000256" key="17">
    <source>
        <dbReference type="ARBA" id="ARBA00031028"/>
    </source>
</evidence>
<evidence type="ECO:0000256" key="14">
    <source>
        <dbReference type="ARBA" id="ARBA00023075"/>
    </source>
</evidence>
<evidence type="ECO:0000256" key="13">
    <source>
        <dbReference type="ARBA" id="ARBA00023027"/>
    </source>
</evidence>
<reference evidence="21" key="1">
    <citation type="journal article" date="2010" name="Genome">
        <title>Mitochondrial genome analysis of the predatory mite Phytoseiulus persimilis and a revisit of the Metaseiulus occidentalis mitochondrial genome.</title>
        <authorList>
            <person name="Dermauw W."/>
            <person name="Vanholme B."/>
            <person name="Tirry L."/>
            <person name="Van Leeuwen T."/>
        </authorList>
    </citation>
    <scope>NUCLEOTIDE SEQUENCE</scope>
</reference>
<geneLocation type="mitochondrion" evidence="21"/>
<evidence type="ECO:0000256" key="7">
    <source>
        <dbReference type="ARBA" id="ARBA00022660"/>
    </source>
</evidence>
<keyword evidence="13" id="KW-0520">NAD</keyword>
<dbReference type="Pfam" id="PF00361">
    <property type="entry name" value="Proton_antipo_M"/>
    <property type="match status" value="1"/>
</dbReference>
<evidence type="ECO:0000256" key="3">
    <source>
        <dbReference type="ARBA" id="ARBA00007012"/>
    </source>
</evidence>
<keyword evidence="6" id="KW-0813">Transport</keyword>
<comment type="similarity">
    <text evidence="3">Belongs to the complex I subunit 2 family.</text>
</comment>
<evidence type="ECO:0000256" key="5">
    <source>
        <dbReference type="ARBA" id="ARBA00021008"/>
    </source>
</evidence>
<dbReference type="GO" id="GO:0006120">
    <property type="term" value="P:mitochondrial electron transport, NADH to ubiquinone"/>
    <property type="evidence" value="ECO:0007669"/>
    <property type="project" value="TreeGrafter"/>
</dbReference>
<evidence type="ECO:0000256" key="18">
    <source>
        <dbReference type="ARBA" id="ARBA00049551"/>
    </source>
</evidence>